<accession>A0ABT9Z8Z1</accession>
<dbReference type="EMBL" id="JAUSTZ010000037">
    <property type="protein sequence ID" value="MDQ0228743.1"/>
    <property type="molecule type" value="Genomic_DNA"/>
</dbReference>
<gene>
    <name evidence="1" type="ORF">J2S02_005146</name>
</gene>
<sequence>MAIGKGCLILFTQWMKLNEIAFANKLPTMD</sequence>
<proteinExistence type="predicted"/>
<name>A0ABT9Z8Z1_9BACI</name>
<evidence type="ECO:0000313" key="1">
    <source>
        <dbReference type="EMBL" id="MDQ0228743.1"/>
    </source>
</evidence>
<reference evidence="1 2" key="1">
    <citation type="submission" date="2023-07" db="EMBL/GenBank/DDBJ databases">
        <title>Genomic Encyclopedia of Type Strains, Phase IV (KMG-IV): sequencing the most valuable type-strain genomes for metagenomic binning, comparative biology and taxonomic classification.</title>
        <authorList>
            <person name="Goeker M."/>
        </authorList>
    </citation>
    <scope>NUCLEOTIDE SEQUENCE [LARGE SCALE GENOMIC DNA]</scope>
    <source>
        <strain evidence="1 2">DSM 17723</strain>
    </source>
</reference>
<dbReference type="Proteomes" id="UP001232245">
    <property type="component" value="Unassembled WGS sequence"/>
</dbReference>
<protein>
    <submittedName>
        <fullName evidence="1">Uncharacterized protein</fullName>
    </submittedName>
</protein>
<evidence type="ECO:0000313" key="2">
    <source>
        <dbReference type="Proteomes" id="UP001232245"/>
    </source>
</evidence>
<keyword evidence="2" id="KW-1185">Reference proteome</keyword>
<organism evidence="1 2">
    <name type="scientific">Metabacillus niabensis</name>
    <dbReference type="NCBI Taxonomy" id="324854"/>
    <lineage>
        <taxon>Bacteria</taxon>
        <taxon>Bacillati</taxon>
        <taxon>Bacillota</taxon>
        <taxon>Bacilli</taxon>
        <taxon>Bacillales</taxon>
        <taxon>Bacillaceae</taxon>
        <taxon>Metabacillus</taxon>
    </lineage>
</organism>
<comment type="caution">
    <text evidence="1">The sequence shown here is derived from an EMBL/GenBank/DDBJ whole genome shotgun (WGS) entry which is preliminary data.</text>
</comment>